<dbReference type="OrthoDB" id="3189403at2"/>
<dbReference type="InterPro" id="IPR006428">
    <property type="entry name" value="Portal_SPP1-type"/>
</dbReference>
<keyword evidence="3" id="KW-1185">Reference proteome</keyword>
<gene>
    <name evidence="2" type="ORF">ABE28_008935</name>
</gene>
<evidence type="ECO:0000313" key="3">
    <source>
        <dbReference type="Proteomes" id="UP000077926"/>
    </source>
</evidence>
<dbReference type="AlphaFoldDB" id="A0A1B3XMN9"/>
<evidence type="ECO:0000256" key="1">
    <source>
        <dbReference type="SAM" id="MobiDB-lite"/>
    </source>
</evidence>
<name>A0A1B3XMN9_9BACI</name>
<sequence>MDFSYELEQLEQGIRTPELIQKIISKHKERAEKMKLLYERYKTTSVPIFDRTLDDPMEVNNQVNNDFFSEIIDTKVGYFAGSPVSYLTENDDSGDGIIKEFGDRNRLADLDAEATKFAAICGYGARFIYIDTDGKERAANVNPWEAILLGEKGMDEPDYGLRYYKSFNEQGKEQLRVELCESGLITEYRGSISELKEFKKTNQPFSVCQMYGIMNNEELQGDGEKVLALIDAYDRAISDVNSEIEAFRLAYMAFYGVEAPSPEDEQSFAKTGTFYFRNDGQGGGQKAEFISKSLQDTAIENHLNRLHNNIYRFSQTPDMADEAFAGNSSGVAMKFKILALENKTAGFERKFKSSAIRMFEILQSSWAKRSIQIDPYTIEMKFTRTFPLDLLYEAQASAQLKGLVSEETRLSQLSFVANPAEEVTAMEAESELYDLGGDDDGQMGSTSSRSTEKVKQEGKKVTQAD</sequence>
<proteinExistence type="predicted"/>
<reference evidence="2 3" key="1">
    <citation type="submission" date="2016-08" db="EMBL/GenBank/DDBJ databases">
        <title>Complete genome sequence of Bacillus muralis G25-68, a strain with toxicity to nematodes.</title>
        <authorList>
            <person name="Zheng Z."/>
        </authorList>
    </citation>
    <scope>NUCLEOTIDE SEQUENCE [LARGE SCALE GENOMIC DNA]</scope>
    <source>
        <strain evidence="2 3">G25-68</strain>
    </source>
</reference>
<dbReference type="EMBL" id="CP017080">
    <property type="protein sequence ID" value="AOH54476.1"/>
    <property type="molecule type" value="Genomic_DNA"/>
</dbReference>
<dbReference type="KEGG" id="bmur:ABE28_008935"/>
<dbReference type="Pfam" id="PF05133">
    <property type="entry name" value="SPP1_portal"/>
    <property type="match status" value="1"/>
</dbReference>
<dbReference type="InterPro" id="IPR021145">
    <property type="entry name" value="Portal_protein_SPP1_Gp6-like"/>
</dbReference>
<organism evidence="2 3">
    <name type="scientific">Peribacillus muralis</name>
    <dbReference type="NCBI Taxonomy" id="264697"/>
    <lineage>
        <taxon>Bacteria</taxon>
        <taxon>Bacillati</taxon>
        <taxon>Bacillota</taxon>
        <taxon>Bacilli</taxon>
        <taxon>Bacillales</taxon>
        <taxon>Bacillaceae</taxon>
        <taxon>Peribacillus</taxon>
    </lineage>
</organism>
<evidence type="ECO:0000313" key="2">
    <source>
        <dbReference type="EMBL" id="AOH54476.1"/>
    </source>
</evidence>
<feature type="compositionally biased region" description="Basic and acidic residues" evidence="1">
    <location>
        <begin position="450"/>
        <end position="465"/>
    </location>
</feature>
<protein>
    <submittedName>
        <fullName evidence="2">Phage portal protein</fullName>
    </submittedName>
</protein>
<accession>A0A1B3XMN9</accession>
<feature type="compositionally biased region" description="Acidic residues" evidence="1">
    <location>
        <begin position="428"/>
        <end position="441"/>
    </location>
</feature>
<feature type="region of interest" description="Disordered" evidence="1">
    <location>
        <begin position="427"/>
        <end position="465"/>
    </location>
</feature>
<dbReference type="Proteomes" id="UP000077926">
    <property type="component" value="Chromosome"/>
</dbReference>
<dbReference type="STRING" id="264697.ABE28_008935"/>
<dbReference type="RefSeq" id="WP_064465819.1">
    <property type="nucleotide sequence ID" value="NZ_JBCNGE010000019.1"/>
</dbReference>
<dbReference type="NCBIfam" id="TIGR01538">
    <property type="entry name" value="portal_SPP1"/>
    <property type="match status" value="1"/>
</dbReference>